<dbReference type="InterPro" id="IPR017972">
    <property type="entry name" value="Cyt_P450_CS"/>
</dbReference>
<protein>
    <submittedName>
        <fullName evidence="10">Cytochrome P450 82C4</fullName>
    </submittedName>
</protein>
<evidence type="ECO:0000313" key="10">
    <source>
        <dbReference type="EMBL" id="RVW20415.1"/>
    </source>
</evidence>
<dbReference type="Gene3D" id="1.10.630.10">
    <property type="entry name" value="Cytochrome P450"/>
    <property type="match status" value="2"/>
</dbReference>
<keyword evidence="9" id="KW-0472">Membrane</keyword>
<dbReference type="PROSITE" id="PS00086">
    <property type="entry name" value="CYTOCHROME_P450"/>
    <property type="match status" value="1"/>
</dbReference>
<evidence type="ECO:0000256" key="2">
    <source>
        <dbReference type="ARBA" id="ARBA00022617"/>
    </source>
</evidence>
<dbReference type="InterPro" id="IPR050651">
    <property type="entry name" value="Plant_Cytochrome_P450_Monoox"/>
</dbReference>
<reference evidence="10 11" key="1">
    <citation type="journal article" date="2018" name="PLoS Genet.">
        <title>Population sequencing reveals clonal diversity and ancestral inbreeding in the grapevine cultivar Chardonnay.</title>
        <authorList>
            <person name="Roach M.J."/>
            <person name="Johnson D.L."/>
            <person name="Bohlmann J."/>
            <person name="van Vuuren H.J."/>
            <person name="Jones S.J."/>
            <person name="Pretorius I.S."/>
            <person name="Schmidt S.A."/>
            <person name="Borneman A.R."/>
        </authorList>
    </citation>
    <scope>NUCLEOTIDE SEQUENCE [LARGE SCALE GENOMIC DNA]</scope>
    <source>
        <strain evidence="11">cv. Chardonnay</strain>
        <tissue evidence="10">Leaf</tissue>
    </source>
</reference>
<evidence type="ECO:0000256" key="1">
    <source>
        <dbReference type="ARBA" id="ARBA00010617"/>
    </source>
</evidence>
<dbReference type="GO" id="GO:0020037">
    <property type="term" value="F:heme binding"/>
    <property type="evidence" value="ECO:0007669"/>
    <property type="project" value="InterPro"/>
</dbReference>
<comment type="similarity">
    <text evidence="1 8">Belongs to the cytochrome P450 family.</text>
</comment>
<keyword evidence="9" id="KW-0812">Transmembrane</keyword>
<name>A0A438CAY4_VITVI</name>
<keyword evidence="5 7" id="KW-0408">Iron</keyword>
<dbReference type="AlphaFoldDB" id="A0A438CAY4"/>
<evidence type="ECO:0000256" key="6">
    <source>
        <dbReference type="ARBA" id="ARBA00023033"/>
    </source>
</evidence>
<dbReference type="EMBL" id="QGNW01002369">
    <property type="protein sequence ID" value="RVW20415.1"/>
    <property type="molecule type" value="Genomic_DNA"/>
</dbReference>
<keyword evidence="9" id="KW-1133">Transmembrane helix</keyword>
<organism evidence="10 11">
    <name type="scientific">Vitis vinifera</name>
    <name type="common">Grape</name>
    <dbReference type="NCBI Taxonomy" id="29760"/>
    <lineage>
        <taxon>Eukaryota</taxon>
        <taxon>Viridiplantae</taxon>
        <taxon>Streptophyta</taxon>
        <taxon>Embryophyta</taxon>
        <taxon>Tracheophyta</taxon>
        <taxon>Spermatophyta</taxon>
        <taxon>Magnoliopsida</taxon>
        <taxon>eudicotyledons</taxon>
        <taxon>Gunneridae</taxon>
        <taxon>Pentapetalae</taxon>
        <taxon>rosids</taxon>
        <taxon>Vitales</taxon>
        <taxon>Vitaceae</taxon>
        <taxon>Viteae</taxon>
        <taxon>Vitis</taxon>
    </lineage>
</organism>
<feature type="transmembrane region" description="Helical" evidence="9">
    <location>
        <begin position="12"/>
        <end position="30"/>
    </location>
</feature>
<gene>
    <name evidence="10" type="primary">CYP82C4_22</name>
    <name evidence="10" type="ORF">CK203_112228</name>
</gene>
<sequence>MGFSLQPQDITVFGLLLATICLLLATVFNAKGNKKKGKRPQEPSGRWPIIGHLHLLGADKLLHRTLGDMADKYGPIFCIHLGLRKALVVSSWEVAKECYTTNDKVFATRPRSLAVKLMGYDHAMLGFAPYGPYWRDVRKLAMVELLSNRQLEMLKHVQDSEVEFLIKELYGQWARNKDSPALVEMKERFGNLVMNVMVRAIAGKRYFGTHACGDEPKRGKKALDDFMLLVGLSTVSDAIPFLGWLDTVKGYTTDMKKIAKELDYLLGRWVEEHRQQRLSANNNRAEVDFLHVMLSVIDDGQFSGRDPDTVIKATCLHRQVDGSDIKNLVYLQAIVKETLRLYPPGPLSVPHEAMEDCTVAGFHIQAGTRLLVNLWKLHRDPRVWLDALEFQPERFLTKHAGLDVRGKNYELLPFGSGRRVCPGISFALEMTHLALARLLHGFELGVVADSPVDMTEGPGLSAPKATPLEVTIVPRLPFELYSYEAA</sequence>
<dbReference type="GO" id="GO:0016705">
    <property type="term" value="F:oxidoreductase activity, acting on paired donors, with incorporation or reduction of molecular oxygen"/>
    <property type="evidence" value="ECO:0007669"/>
    <property type="project" value="InterPro"/>
</dbReference>
<dbReference type="InterPro" id="IPR001128">
    <property type="entry name" value="Cyt_P450"/>
</dbReference>
<keyword evidence="6 8" id="KW-0503">Monooxygenase</keyword>
<evidence type="ECO:0000256" key="8">
    <source>
        <dbReference type="RuleBase" id="RU000461"/>
    </source>
</evidence>
<feature type="transmembrane region" description="Helical" evidence="9">
    <location>
        <begin position="226"/>
        <end position="245"/>
    </location>
</feature>
<accession>A0A438CAY4</accession>
<dbReference type="PANTHER" id="PTHR47947">
    <property type="entry name" value="CYTOCHROME P450 82C3-RELATED"/>
    <property type="match status" value="1"/>
</dbReference>
<dbReference type="PRINTS" id="PR00463">
    <property type="entry name" value="EP450I"/>
</dbReference>
<dbReference type="SUPFAM" id="SSF48264">
    <property type="entry name" value="Cytochrome P450"/>
    <property type="match status" value="1"/>
</dbReference>
<dbReference type="GO" id="GO:0005506">
    <property type="term" value="F:iron ion binding"/>
    <property type="evidence" value="ECO:0007669"/>
    <property type="project" value="InterPro"/>
</dbReference>
<dbReference type="InterPro" id="IPR036396">
    <property type="entry name" value="Cyt_P450_sf"/>
</dbReference>
<keyword evidence="3 7" id="KW-0479">Metal-binding</keyword>
<evidence type="ECO:0000256" key="7">
    <source>
        <dbReference type="PIRSR" id="PIRSR602401-1"/>
    </source>
</evidence>
<dbReference type="InterPro" id="IPR002401">
    <property type="entry name" value="Cyt_P450_E_grp-I"/>
</dbReference>
<dbReference type="FunFam" id="1.10.630.10:FF:000257">
    <property type="entry name" value="Os02g0503850 protein"/>
    <property type="match status" value="1"/>
</dbReference>
<evidence type="ECO:0000256" key="3">
    <source>
        <dbReference type="ARBA" id="ARBA00022723"/>
    </source>
</evidence>
<evidence type="ECO:0000313" key="11">
    <source>
        <dbReference type="Proteomes" id="UP000288805"/>
    </source>
</evidence>
<dbReference type="Proteomes" id="UP000288805">
    <property type="component" value="Unassembled WGS sequence"/>
</dbReference>
<dbReference type="FunFam" id="1.10.630.10:FF:000026">
    <property type="entry name" value="Cytochrome P450 82C4"/>
    <property type="match status" value="1"/>
</dbReference>
<evidence type="ECO:0000256" key="4">
    <source>
        <dbReference type="ARBA" id="ARBA00023002"/>
    </source>
</evidence>
<keyword evidence="4 8" id="KW-0560">Oxidoreductase</keyword>
<dbReference type="PANTHER" id="PTHR47947:SF8">
    <property type="entry name" value="CYTOCHROME P450 82C4-LIKE"/>
    <property type="match status" value="1"/>
</dbReference>
<keyword evidence="2 7" id="KW-0349">Heme</keyword>
<dbReference type="Pfam" id="PF00067">
    <property type="entry name" value="p450"/>
    <property type="match status" value="2"/>
</dbReference>
<feature type="binding site" description="axial binding residue" evidence="7">
    <location>
        <position position="421"/>
    </location>
    <ligand>
        <name>heme</name>
        <dbReference type="ChEBI" id="CHEBI:30413"/>
    </ligand>
    <ligandPart>
        <name>Fe</name>
        <dbReference type="ChEBI" id="CHEBI:18248"/>
    </ligandPart>
</feature>
<comment type="cofactor">
    <cofactor evidence="7">
        <name>heme</name>
        <dbReference type="ChEBI" id="CHEBI:30413"/>
    </cofactor>
</comment>
<evidence type="ECO:0000256" key="5">
    <source>
        <dbReference type="ARBA" id="ARBA00023004"/>
    </source>
</evidence>
<evidence type="ECO:0000256" key="9">
    <source>
        <dbReference type="SAM" id="Phobius"/>
    </source>
</evidence>
<proteinExistence type="inferred from homology"/>
<dbReference type="GO" id="GO:0004497">
    <property type="term" value="F:monooxygenase activity"/>
    <property type="evidence" value="ECO:0007669"/>
    <property type="project" value="UniProtKB-KW"/>
</dbReference>
<comment type="caution">
    <text evidence="10">The sequence shown here is derived from an EMBL/GenBank/DDBJ whole genome shotgun (WGS) entry which is preliminary data.</text>
</comment>